<proteinExistence type="predicted"/>
<dbReference type="AlphaFoldDB" id="A0A366AYX5"/>
<dbReference type="Pfam" id="PF08843">
    <property type="entry name" value="AbiEii"/>
    <property type="match status" value="2"/>
</dbReference>
<dbReference type="RefSeq" id="WP_099715592.1">
    <property type="nucleotide sequence ID" value="NZ_QNUX01000012.1"/>
</dbReference>
<sequence>MLYKETVSKEMWELLQKLMKDEKLKDFSLVGGTALSLMIGHRLSIDIDLFTIRDFDELAMLSHLKDQHPVKIREILENTMLLDIGLVKVDIIAHRYPWQEPIRTEEGVRLASLYDIGAMKLHAIFQNGTRIKDFVDMYFLLEHHSLKTYLETYQNKYNGNPRLAALALMDHRNIDKEEKVKLLKGKETNWNKMTQRLKKAVFNPSISFSESKNQIPPPNKGNGFRR</sequence>
<reference evidence="1 2" key="1">
    <citation type="submission" date="2018-07" db="EMBL/GenBank/DDBJ databases">
        <title>Complete genome sequence of Flavobacterium psychrolimnae LMG 22018.</title>
        <authorList>
            <person name="Kim D.-U."/>
        </authorList>
    </citation>
    <scope>NUCLEOTIDE SEQUENCE [LARGE SCALE GENOMIC DNA]</scope>
    <source>
        <strain evidence="1 2">LMG 22018</strain>
    </source>
</reference>
<dbReference type="OrthoDB" id="9796281at2"/>
<gene>
    <name evidence="1" type="ORF">DR980_13025</name>
</gene>
<protein>
    <recommendedName>
        <fullName evidence="3">Nucleotidyl transferase AbiEii/AbiGii toxin family protein</fullName>
    </recommendedName>
</protein>
<comment type="caution">
    <text evidence="1">The sequence shown here is derived from an EMBL/GenBank/DDBJ whole genome shotgun (WGS) entry which is preliminary data.</text>
</comment>
<dbReference type="EMBL" id="QNUX01000012">
    <property type="protein sequence ID" value="RBN49603.1"/>
    <property type="molecule type" value="Genomic_DNA"/>
</dbReference>
<accession>A0A366AYX5</accession>
<keyword evidence="2" id="KW-1185">Reference proteome</keyword>
<dbReference type="Gene3D" id="3.10.450.620">
    <property type="entry name" value="JHP933, nucleotidyltransferase-like core domain"/>
    <property type="match status" value="1"/>
</dbReference>
<name>A0A366AYX5_9FLAO</name>
<evidence type="ECO:0008006" key="3">
    <source>
        <dbReference type="Google" id="ProtNLM"/>
    </source>
</evidence>
<dbReference type="InterPro" id="IPR014942">
    <property type="entry name" value="AbiEii"/>
</dbReference>
<evidence type="ECO:0000313" key="2">
    <source>
        <dbReference type="Proteomes" id="UP000253676"/>
    </source>
</evidence>
<evidence type="ECO:0000313" key="1">
    <source>
        <dbReference type="EMBL" id="RBN49603.1"/>
    </source>
</evidence>
<organism evidence="1 2">
    <name type="scientific">Flavobacterium psychrolimnae</name>
    <dbReference type="NCBI Taxonomy" id="249351"/>
    <lineage>
        <taxon>Bacteria</taxon>
        <taxon>Pseudomonadati</taxon>
        <taxon>Bacteroidota</taxon>
        <taxon>Flavobacteriia</taxon>
        <taxon>Flavobacteriales</taxon>
        <taxon>Flavobacteriaceae</taxon>
        <taxon>Flavobacterium</taxon>
    </lineage>
</organism>
<dbReference type="Proteomes" id="UP000253676">
    <property type="component" value="Unassembled WGS sequence"/>
</dbReference>